<dbReference type="InterPro" id="IPR012860">
    <property type="entry name" value="Afi1_N"/>
</dbReference>
<dbReference type="Pfam" id="PF08616">
    <property type="entry name" value="SPA"/>
    <property type="match status" value="1"/>
</dbReference>
<comment type="caution">
    <text evidence="2">The sequence shown here is derived from an EMBL/GenBank/DDBJ whole genome shotgun (WGS) entry which is preliminary data.</text>
</comment>
<dbReference type="STRING" id="133385.A0A2T9YI58"/>
<dbReference type="PANTHER" id="PTHR28245">
    <property type="entry name" value="ARF3-INTERACTING PROTEIN 1"/>
    <property type="match status" value="1"/>
</dbReference>
<evidence type="ECO:0000313" key="3">
    <source>
        <dbReference type="Proteomes" id="UP000245383"/>
    </source>
</evidence>
<proteinExistence type="predicted"/>
<protein>
    <recommendedName>
        <fullName evidence="1">UDENN domain-containing protein</fullName>
    </recommendedName>
</protein>
<dbReference type="EMBL" id="MBFR01000178">
    <property type="protein sequence ID" value="PVU92017.1"/>
    <property type="molecule type" value="Genomic_DNA"/>
</dbReference>
<dbReference type="PROSITE" id="PS50211">
    <property type="entry name" value="DENN"/>
    <property type="match status" value="1"/>
</dbReference>
<feature type="domain" description="UDENN" evidence="1">
    <location>
        <begin position="8"/>
        <end position="483"/>
    </location>
</feature>
<reference evidence="2 3" key="1">
    <citation type="journal article" date="2018" name="MBio">
        <title>Comparative Genomics Reveals the Core Gene Toolbox for the Fungus-Insect Symbiosis.</title>
        <authorList>
            <person name="Wang Y."/>
            <person name="Stata M."/>
            <person name="Wang W."/>
            <person name="Stajich J.E."/>
            <person name="White M.M."/>
            <person name="Moncalvo J.M."/>
        </authorList>
    </citation>
    <scope>NUCLEOTIDE SEQUENCE [LARGE SCALE GENOMIC DNA]</scope>
    <source>
        <strain evidence="2 3">SWE-8-4</strain>
    </source>
</reference>
<dbReference type="AlphaFoldDB" id="A0A2T9YI58"/>
<dbReference type="InterPro" id="IPR052809">
    <property type="entry name" value="Actin_polarity_regulatory"/>
</dbReference>
<keyword evidence="3" id="KW-1185">Reference proteome</keyword>
<dbReference type="Pfam" id="PF07792">
    <property type="entry name" value="Afi1"/>
    <property type="match status" value="1"/>
</dbReference>
<evidence type="ECO:0000259" key="1">
    <source>
        <dbReference type="PROSITE" id="PS50211"/>
    </source>
</evidence>
<dbReference type="GO" id="GO:0051666">
    <property type="term" value="P:actin cortical patch localization"/>
    <property type="evidence" value="ECO:0007669"/>
    <property type="project" value="TreeGrafter"/>
</dbReference>
<organism evidence="2 3">
    <name type="scientific">Smittium simulii</name>
    <dbReference type="NCBI Taxonomy" id="133385"/>
    <lineage>
        <taxon>Eukaryota</taxon>
        <taxon>Fungi</taxon>
        <taxon>Fungi incertae sedis</taxon>
        <taxon>Zoopagomycota</taxon>
        <taxon>Kickxellomycotina</taxon>
        <taxon>Harpellomycetes</taxon>
        <taxon>Harpellales</taxon>
        <taxon>Legeriomycetaceae</taxon>
        <taxon>Smittium</taxon>
    </lineage>
</organism>
<dbReference type="Proteomes" id="UP000245383">
    <property type="component" value="Unassembled WGS sequence"/>
</dbReference>
<accession>A0A2T9YI58</accession>
<sequence length="630" mass="71868">MTCLFKVDYILVAEFDINEGSVLKQQYPEPTGEDESYLADLMLPDGAHLRETDWSIFLLNQNYPRGSANTEQKKDLLYAINLVRTKHDACAKRLFPLLLLALENYYRTPTTKSLEFLYNSLNSEDTSFIPSLNDFQKRILRFSMDVPVYSEIIDSSLSKSFVSSLNSDKALSETRQQQFDNYSNSYNTNIDRNLFQVTYTYLDVKLPIKIPLTCFSEEIGSPSVIKLISTFGPTSSSAIRINQHDLDLGSGLVHPVILLINAILTEKRIIFLGHNLSADEVSNYVLAAAIIGSGGGDVLKGLKHKLFPYSNLLSLDRLLSCPGYIAGVTNPAFEDKTDWWDILFNINTKKITISPSISKKAKSNKAAQNKDILTYNNDNNNRITSKASKKDVKSDKSLSHTQAFINDLFYAIDNHYSEIYVRAKFESYIRHFLFLAAVYEQINYGKYDLFYLPRTTALDKINSENIKSRFIHSDLDYVYSTRVKHKFINQTEIGYSKKNSYSQQTNSEINSIQSVIIGFIGTNLYYDFIEQVQYSRTHDPINTIDIHAMINRIQKTIDLKDEEVIAFFTSMHYTIKTDKQIEMLLSTLPLINTGLEPILSGMYHISDNVKFYATTLLKRIQADPVSKINL</sequence>
<dbReference type="GO" id="GO:0005886">
    <property type="term" value="C:plasma membrane"/>
    <property type="evidence" value="ECO:0007669"/>
    <property type="project" value="TreeGrafter"/>
</dbReference>
<dbReference type="PANTHER" id="PTHR28245:SF1">
    <property type="entry name" value="ARF3-INTERACTING PROTEIN 1"/>
    <property type="match status" value="1"/>
</dbReference>
<dbReference type="OrthoDB" id="66409at2759"/>
<gene>
    <name evidence="2" type="ORF">BB561_004083</name>
</gene>
<evidence type="ECO:0000313" key="2">
    <source>
        <dbReference type="EMBL" id="PVU92017.1"/>
    </source>
</evidence>
<name>A0A2T9YI58_9FUNG</name>
<dbReference type="InterPro" id="IPR037516">
    <property type="entry name" value="Tripartite_DENN"/>
</dbReference>